<protein>
    <submittedName>
        <fullName evidence="1">Uncharacterized protein</fullName>
    </submittedName>
</protein>
<organism evidence="1 2">
    <name type="scientific">Mythimna loreyi</name>
    <dbReference type="NCBI Taxonomy" id="667449"/>
    <lineage>
        <taxon>Eukaryota</taxon>
        <taxon>Metazoa</taxon>
        <taxon>Ecdysozoa</taxon>
        <taxon>Arthropoda</taxon>
        <taxon>Hexapoda</taxon>
        <taxon>Insecta</taxon>
        <taxon>Pterygota</taxon>
        <taxon>Neoptera</taxon>
        <taxon>Endopterygota</taxon>
        <taxon>Lepidoptera</taxon>
        <taxon>Glossata</taxon>
        <taxon>Ditrysia</taxon>
        <taxon>Noctuoidea</taxon>
        <taxon>Noctuidae</taxon>
        <taxon>Noctuinae</taxon>
        <taxon>Hadenini</taxon>
        <taxon>Mythimna</taxon>
    </lineage>
</organism>
<keyword evidence="2" id="KW-1185">Reference proteome</keyword>
<comment type="caution">
    <text evidence="1">The sequence shown here is derived from an EMBL/GenBank/DDBJ whole genome shotgun (WGS) entry which is preliminary data.</text>
</comment>
<name>A0ACC2PYZ9_9NEOP</name>
<gene>
    <name evidence="1" type="ORF">PYW08_012965</name>
</gene>
<proteinExistence type="predicted"/>
<evidence type="ECO:0000313" key="2">
    <source>
        <dbReference type="Proteomes" id="UP001231649"/>
    </source>
</evidence>
<sequence length="340" mass="38803">MGRHKRRHKSESSSSSSSGSDHNINLKRKYKKKFSKNNERIAALESLVREMRRKNISHQDSSVEVVRPSTPVIRYVGRNDFIPEFDPQTSSISIEHWIRNLEGISKMHGWDERTLICNCTSKLRGYAKAWYERQAVYEMSWSEWKDKLIKAFPFTKNKLAQIRELVNKIRLPTENPIEFYYNKLGIGMSCQLSDEIITQAIIGTLGDKLLEVGALSAGCQDTTSLLKYLASFMNSDNSNVETKSQISMANTNKAIKCFKCGKEGHKAHVCTRSRKTNVDKKCSFCDKPGHVEATCYKKKNLGKFCSFCKNKGHVVEECRRRSAALLPDKTVRKVQTVSSE</sequence>
<dbReference type="EMBL" id="CM056808">
    <property type="protein sequence ID" value="KAJ8704241.1"/>
    <property type="molecule type" value="Genomic_DNA"/>
</dbReference>
<evidence type="ECO:0000313" key="1">
    <source>
        <dbReference type="EMBL" id="KAJ8704241.1"/>
    </source>
</evidence>
<reference evidence="1" key="1">
    <citation type="submission" date="2023-03" db="EMBL/GenBank/DDBJ databases">
        <title>Chromosome-level genomes of two armyworms, Mythimna separata and Mythimna loreyi, provide insights into the biosynthesis and reception of sex pheromones.</title>
        <authorList>
            <person name="Zhao H."/>
        </authorList>
    </citation>
    <scope>NUCLEOTIDE SEQUENCE</scope>
    <source>
        <strain evidence="1">BeijingLab</strain>
    </source>
</reference>
<dbReference type="Proteomes" id="UP001231649">
    <property type="component" value="Chromosome 32"/>
</dbReference>
<accession>A0ACC2PYZ9</accession>